<dbReference type="Proteomes" id="UP000828251">
    <property type="component" value="Unassembled WGS sequence"/>
</dbReference>
<gene>
    <name evidence="1" type="ORF">J1N35_018870</name>
</gene>
<keyword evidence="2" id="KW-1185">Reference proteome</keyword>
<proteinExistence type="predicted"/>
<dbReference type="AlphaFoldDB" id="A0A9D4A729"/>
<accession>A0A9D4A729</accession>
<dbReference type="EMBL" id="JAIQCV010000006">
    <property type="protein sequence ID" value="KAH1091613.1"/>
    <property type="molecule type" value="Genomic_DNA"/>
</dbReference>
<feature type="non-terminal residue" evidence="1">
    <location>
        <position position="1"/>
    </location>
</feature>
<organism evidence="1 2">
    <name type="scientific">Gossypium stocksii</name>
    <dbReference type="NCBI Taxonomy" id="47602"/>
    <lineage>
        <taxon>Eukaryota</taxon>
        <taxon>Viridiplantae</taxon>
        <taxon>Streptophyta</taxon>
        <taxon>Embryophyta</taxon>
        <taxon>Tracheophyta</taxon>
        <taxon>Spermatophyta</taxon>
        <taxon>Magnoliopsida</taxon>
        <taxon>eudicotyledons</taxon>
        <taxon>Gunneridae</taxon>
        <taxon>Pentapetalae</taxon>
        <taxon>rosids</taxon>
        <taxon>malvids</taxon>
        <taxon>Malvales</taxon>
        <taxon>Malvaceae</taxon>
        <taxon>Malvoideae</taxon>
        <taxon>Gossypium</taxon>
    </lineage>
</organism>
<evidence type="ECO:0000313" key="2">
    <source>
        <dbReference type="Proteomes" id="UP000828251"/>
    </source>
</evidence>
<protein>
    <submittedName>
        <fullName evidence="1">Uncharacterized protein</fullName>
    </submittedName>
</protein>
<sequence length="55" mass="6166">LQKYLWSGIPSQPINGRNLLMKSHALVFYQGGLGILDYLQQQDQEYACGVGVWAP</sequence>
<reference evidence="1 2" key="1">
    <citation type="journal article" date="2021" name="Plant Biotechnol. J.">
        <title>Multi-omics assisted identification of the key and species-specific regulatory components of drought-tolerant mechanisms in Gossypium stocksii.</title>
        <authorList>
            <person name="Yu D."/>
            <person name="Ke L."/>
            <person name="Zhang D."/>
            <person name="Wu Y."/>
            <person name="Sun Y."/>
            <person name="Mei J."/>
            <person name="Sun J."/>
            <person name="Sun Y."/>
        </authorList>
    </citation>
    <scope>NUCLEOTIDE SEQUENCE [LARGE SCALE GENOMIC DNA]</scope>
    <source>
        <strain evidence="2">cv. E1</strain>
        <tissue evidence="1">Leaf</tissue>
    </source>
</reference>
<comment type="caution">
    <text evidence="1">The sequence shown here is derived from an EMBL/GenBank/DDBJ whole genome shotgun (WGS) entry which is preliminary data.</text>
</comment>
<evidence type="ECO:0000313" key="1">
    <source>
        <dbReference type="EMBL" id="KAH1091613.1"/>
    </source>
</evidence>
<name>A0A9D4A729_9ROSI</name>